<evidence type="ECO:0000313" key="6">
    <source>
        <dbReference type="Proteomes" id="UP000631181"/>
    </source>
</evidence>
<keyword evidence="6" id="KW-1185">Reference proteome</keyword>
<dbReference type="AlphaFoldDB" id="A0A8J8W6Z8"/>
<evidence type="ECO:0000259" key="3">
    <source>
        <dbReference type="Pfam" id="PF10334"/>
    </source>
</evidence>
<feature type="transmembrane region" description="Helical" evidence="2">
    <location>
        <begin position="54"/>
        <end position="84"/>
    </location>
</feature>
<keyword evidence="2" id="KW-0472">Membrane</keyword>
<protein>
    <recommendedName>
        <fullName evidence="7">ER transporter 6TM N-terminal domain-containing protein</fullName>
    </recommendedName>
</protein>
<feature type="transmembrane region" description="Helical" evidence="2">
    <location>
        <begin position="706"/>
        <end position="725"/>
    </location>
</feature>
<evidence type="ECO:0000256" key="2">
    <source>
        <dbReference type="SAM" id="Phobius"/>
    </source>
</evidence>
<feature type="transmembrane region" description="Helical" evidence="2">
    <location>
        <begin position="732"/>
        <end position="750"/>
    </location>
</feature>
<proteinExistence type="predicted"/>
<feature type="domain" description="Putative ER transporter 6TM N-terminal" evidence="4">
    <location>
        <begin position="34"/>
        <end position="490"/>
    </location>
</feature>
<feature type="region of interest" description="Disordered" evidence="1">
    <location>
        <begin position="1"/>
        <end position="30"/>
    </location>
</feature>
<dbReference type="InterPro" id="IPR018823">
    <property type="entry name" value="ArAE_2_N"/>
</dbReference>
<feature type="transmembrane region" description="Helical" evidence="2">
    <location>
        <begin position="196"/>
        <end position="218"/>
    </location>
</feature>
<evidence type="ECO:0000256" key="1">
    <source>
        <dbReference type="SAM" id="MobiDB-lite"/>
    </source>
</evidence>
<feature type="compositionally biased region" description="Polar residues" evidence="1">
    <location>
        <begin position="12"/>
        <end position="29"/>
    </location>
</feature>
<feature type="transmembrane region" description="Helical" evidence="2">
    <location>
        <begin position="770"/>
        <end position="790"/>
    </location>
</feature>
<feature type="transmembrane region" description="Helical" evidence="2">
    <location>
        <begin position="230"/>
        <end position="254"/>
    </location>
</feature>
<dbReference type="OrthoDB" id="2274698at2759"/>
<feature type="domain" description="DUF2421" evidence="3">
    <location>
        <begin position="791"/>
        <end position="999"/>
    </location>
</feature>
<evidence type="ECO:0000259" key="4">
    <source>
        <dbReference type="Pfam" id="PF10337"/>
    </source>
</evidence>
<keyword evidence="2" id="KW-1133">Transmembrane helix</keyword>
<feature type="transmembrane region" description="Helical" evidence="2">
    <location>
        <begin position="167"/>
        <end position="184"/>
    </location>
</feature>
<dbReference type="EMBL" id="WIWV01000040">
    <property type="protein sequence ID" value="KAF7716442.1"/>
    <property type="molecule type" value="Genomic_DNA"/>
</dbReference>
<feature type="transmembrane region" description="Helical" evidence="2">
    <location>
        <begin position="91"/>
        <end position="112"/>
    </location>
</feature>
<feature type="transmembrane region" description="Helical" evidence="2">
    <location>
        <begin position="657"/>
        <end position="676"/>
    </location>
</feature>
<dbReference type="PANTHER" id="PTHR37994">
    <property type="entry name" value="ARAE_2_N DOMAIN-CONTAINING PROTEIN-RELATED"/>
    <property type="match status" value="1"/>
</dbReference>
<gene>
    <name evidence="5" type="ORF">PECM_005615</name>
</gene>
<dbReference type="InterPro" id="IPR018820">
    <property type="entry name" value="BRE4-related_DUF2421"/>
</dbReference>
<dbReference type="Pfam" id="PF10337">
    <property type="entry name" value="ArAE_2_N"/>
    <property type="match status" value="1"/>
</dbReference>
<dbReference type="PANTHER" id="PTHR37994:SF3">
    <property type="entry name" value="ER TRANSPORTER 6TM N-TERMINAL DOMAIN-CONTAINING PROTEIN"/>
    <property type="match status" value="1"/>
</dbReference>
<dbReference type="Proteomes" id="UP000631181">
    <property type="component" value="Unassembled WGS sequence"/>
</dbReference>
<sequence length="1008" mass="110230">MARSAHEEASPAISSEATEASPIKASTSPAGKKLPAWLDHFNARDLKVLFRCSVAAWVASLLIFISPTLQTIGTATFFATLVLFMVPPNGIVFIFLLGTLTLVVGMGIGWAWGVIAMKAALAARPAAATQAQLQALGQQAASLAKASGQPVAVVQSQLIYEGAMLDARVSAVYFCLICFLVYVLSRIRAKNPKFALTQIFGIIIMDIFITIGPLLPTFNGTLPKILIEPAAIGIGIGLVCNILFFPSSTSFIVLEGIEAVVRLLQGPLDTTVSSLINAEHLDMKQLQALKMKVLALWQRNEPALGFLQLDFSVSRWNADDVRSLKEPIRRAALSSLSLLDFHIARLGGEAKLERLRGMMADSDLDSENIPAEKMSDRSEGKARPWEAGRRQLLESLSLIRAFTSPEHEALRQDMLEALRKPCNEILPACQEAIASVADTIHAINASRWFGKASESRMADLLQRCETHLSTLQMLRASFAEETTERLIQSTADIFDESGKLKSTDEATMHKVRGIAGGMVFEEQILVIVDAWCKVLDQVVALMKARTRVRLWLPRGLRYAVNWVFRKSAVAPVIAAQSTEVNPDVIEEQSKAAQESLNMSRGFKVRRRSGFGRIVLGTYHWLINADGMYALRMVVVTIALAIPAVIPSSAGLYYREKGLWALIMGQTTLVIYMSDFTLSIASRFIGTIVGGVAGLVGWYIGSGNGSGNSYGLAAVMAVVIVLLMWGRIFASPALLSATIMGGATCILIIGYSFDDTHIPSYGNPGWGYKVFWRRLLLVLIGAGAALIVQVLPRPPSAARHICKSMSNVIRSLSDHYALLLSCWGQPQRDEGLVAERLALGLAESLSALDGPVALLRLEFSSSPFDSATLTQVKTICYELNRHLGRLLYLSSSLPEHFQTMVARRMGLLDHRNIGDIMAVLGVVEQALKTGDPLPEVLPTPLVKRTCEFWQVHQVEIELSTDLIRDENYRRFCVAVTAYLMFLSAIDDLVLVMKGALGESHIVRRKLVDA</sequence>
<evidence type="ECO:0000313" key="5">
    <source>
        <dbReference type="EMBL" id="KAF7716442.1"/>
    </source>
</evidence>
<comment type="caution">
    <text evidence="5">The sequence shown here is derived from an EMBL/GenBank/DDBJ whole genome shotgun (WGS) entry which is preliminary data.</text>
</comment>
<accession>A0A8J8W6Z8</accession>
<organism evidence="5 6">
    <name type="scientific">Penicillium ucsense</name>
    <dbReference type="NCBI Taxonomy" id="2839758"/>
    <lineage>
        <taxon>Eukaryota</taxon>
        <taxon>Fungi</taxon>
        <taxon>Dikarya</taxon>
        <taxon>Ascomycota</taxon>
        <taxon>Pezizomycotina</taxon>
        <taxon>Eurotiomycetes</taxon>
        <taxon>Eurotiomycetidae</taxon>
        <taxon>Eurotiales</taxon>
        <taxon>Aspergillaceae</taxon>
        <taxon>Penicillium</taxon>
    </lineage>
</organism>
<reference evidence="5" key="1">
    <citation type="journal article" date="2020" name="Front. Microbiol.">
        <title>Gene regulatory networks of Penicillium echinulatum 2HH and Penicillium oxalicum 114-2 inferred by a computational biology approach.</title>
        <authorList>
            <person name="Lenz A.R."/>
            <person name="Galan-Vasquez E."/>
            <person name="Balbinot E."/>
            <person name="De Abreu F.P."/>
            <person name="De Oliveira N.S."/>
            <person name="Da Rosa L.O."/>
            <person name="De Avila E Silva S."/>
            <person name="Camassola M."/>
            <person name="Dillon A.J.P."/>
            <person name="Perez-Rueda E."/>
        </authorList>
    </citation>
    <scope>NUCLEOTIDE SEQUENCE</scope>
    <source>
        <strain evidence="5">S1M29</strain>
    </source>
</reference>
<evidence type="ECO:0008006" key="7">
    <source>
        <dbReference type="Google" id="ProtNLM"/>
    </source>
</evidence>
<feature type="transmembrane region" description="Helical" evidence="2">
    <location>
        <begin position="683"/>
        <end position="700"/>
    </location>
</feature>
<feature type="transmembrane region" description="Helical" evidence="2">
    <location>
        <begin position="628"/>
        <end position="645"/>
    </location>
</feature>
<keyword evidence="2" id="KW-0812">Transmembrane</keyword>
<dbReference type="Pfam" id="PF10334">
    <property type="entry name" value="BRE4"/>
    <property type="match status" value="1"/>
</dbReference>
<name>A0A8J8W6Z8_9EURO</name>